<dbReference type="Proteomes" id="UP000006038">
    <property type="component" value="Chromosome 11"/>
</dbReference>
<dbReference type="AlphaFoldDB" id="J3N7V3"/>
<keyword evidence="1" id="KW-0472">Membrane</keyword>
<accession>J3N7V3</accession>
<protein>
    <submittedName>
        <fullName evidence="2">Uncharacterized protein</fullName>
    </submittedName>
</protein>
<feature type="transmembrane region" description="Helical" evidence="1">
    <location>
        <begin position="48"/>
        <end position="64"/>
    </location>
</feature>
<evidence type="ECO:0000313" key="2">
    <source>
        <dbReference type="EnsemblPlants" id="OB11G18890.1"/>
    </source>
</evidence>
<keyword evidence="3" id="KW-1185">Reference proteome</keyword>
<name>J3N7V3_ORYBR</name>
<keyword evidence="1" id="KW-1133">Transmembrane helix</keyword>
<keyword evidence="1" id="KW-0812">Transmembrane</keyword>
<evidence type="ECO:0000313" key="3">
    <source>
        <dbReference type="Proteomes" id="UP000006038"/>
    </source>
</evidence>
<reference evidence="2" key="2">
    <citation type="submission" date="2013-04" db="UniProtKB">
        <authorList>
            <consortium name="EnsemblPlants"/>
        </authorList>
    </citation>
    <scope>IDENTIFICATION</scope>
</reference>
<organism evidence="2">
    <name type="scientific">Oryza brachyantha</name>
    <name type="common">malo sina</name>
    <dbReference type="NCBI Taxonomy" id="4533"/>
    <lineage>
        <taxon>Eukaryota</taxon>
        <taxon>Viridiplantae</taxon>
        <taxon>Streptophyta</taxon>
        <taxon>Embryophyta</taxon>
        <taxon>Tracheophyta</taxon>
        <taxon>Spermatophyta</taxon>
        <taxon>Magnoliopsida</taxon>
        <taxon>Liliopsida</taxon>
        <taxon>Poales</taxon>
        <taxon>Poaceae</taxon>
        <taxon>BOP clade</taxon>
        <taxon>Oryzoideae</taxon>
        <taxon>Oryzeae</taxon>
        <taxon>Oryzinae</taxon>
        <taxon>Oryza</taxon>
    </lineage>
</organism>
<evidence type="ECO:0000256" key="1">
    <source>
        <dbReference type="SAM" id="Phobius"/>
    </source>
</evidence>
<dbReference type="EnsemblPlants" id="OB11G18890.1">
    <property type="protein sequence ID" value="OB11G18890.1"/>
    <property type="gene ID" value="OB11G18890"/>
</dbReference>
<proteinExistence type="predicted"/>
<feature type="transmembrane region" description="Helical" evidence="1">
    <location>
        <begin position="98"/>
        <end position="120"/>
    </location>
</feature>
<sequence>MDCEPKPIRVRLPPHHWLPYHSWLQIEDVTYNLVTLTRIFNVLADEQYLYFLNVLVGPIIRAFGRRKNGRFTSMWQLGWQASGEEAKKSFGKGFMFKLMTTVLVLHPLLVFYWCILVPAMRLSQQDYGQGDGDSSKANLKPAMM</sequence>
<reference evidence="2" key="1">
    <citation type="journal article" date="2013" name="Nat. Commun.">
        <title>Whole-genome sequencing of Oryza brachyantha reveals mechanisms underlying Oryza genome evolution.</title>
        <authorList>
            <person name="Chen J."/>
            <person name="Huang Q."/>
            <person name="Gao D."/>
            <person name="Wang J."/>
            <person name="Lang Y."/>
            <person name="Liu T."/>
            <person name="Li B."/>
            <person name="Bai Z."/>
            <person name="Luis Goicoechea J."/>
            <person name="Liang C."/>
            <person name="Chen C."/>
            <person name="Zhang W."/>
            <person name="Sun S."/>
            <person name="Liao Y."/>
            <person name="Zhang X."/>
            <person name="Yang L."/>
            <person name="Song C."/>
            <person name="Wang M."/>
            <person name="Shi J."/>
            <person name="Liu G."/>
            <person name="Liu J."/>
            <person name="Zhou H."/>
            <person name="Zhou W."/>
            <person name="Yu Q."/>
            <person name="An N."/>
            <person name="Chen Y."/>
            <person name="Cai Q."/>
            <person name="Wang B."/>
            <person name="Liu B."/>
            <person name="Min J."/>
            <person name="Huang Y."/>
            <person name="Wu H."/>
            <person name="Li Z."/>
            <person name="Zhang Y."/>
            <person name="Yin Y."/>
            <person name="Song W."/>
            <person name="Jiang J."/>
            <person name="Jackson S.A."/>
            <person name="Wing R.A."/>
            <person name="Wang J."/>
            <person name="Chen M."/>
        </authorList>
    </citation>
    <scope>NUCLEOTIDE SEQUENCE [LARGE SCALE GENOMIC DNA]</scope>
    <source>
        <strain evidence="2">cv. IRGC 101232</strain>
    </source>
</reference>
<dbReference type="Gramene" id="OB11G18890.1">
    <property type="protein sequence ID" value="OB11G18890.1"/>
    <property type="gene ID" value="OB11G18890"/>
</dbReference>
<dbReference type="HOGENOM" id="CLU_1799428_0_0_1"/>